<accession>A0A9P1D7D2</accession>
<dbReference type="InterPro" id="IPR036291">
    <property type="entry name" value="NAD(P)-bd_dom_sf"/>
</dbReference>
<dbReference type="InterPro" id="IPR014710">
    <property type="entry name" value="RmlC-like_jellyroll"/>
</dbReference>
<evidence type="ECO:0000256" key="1">
    <source>
        <dbReference type="SAM" id="MobiDB-lite"/>
    </source>
</evidence>
<dbReference type="SUPFAM" id="SSF51735">
    <property type="entry name" value="NAD(P)-binding Rossmann-fold domains"/>
    <property type="match status" value="1"/>
</dbReference>
<feature type="domain" description="Cyclic nucleotide-binding" evidence="3">
    <location>
        <begin position="445"/>
        <end position="585"/>
    </location>
</feature>
<reference evidence="4" key="1">
    <citation type="submission" date="2022-10" db="EMBL/GenBank/DDBJ databases">
        <authorList>
            <person name="Chen Y."/>
            <person name="Dougan E. K."/>
            <person name="Chan C."/>
            <person name="Rhodes N."/>
            <person name="Thang M."/>
        </authorList>
    </citation>
    <scope>NUCLEOTIDE SEQUENCE</scope>
</reference>
<dbReference type="SUPFAM" id="SSF51206">
    <property type="entry name" value="cAMP-binding domain-like"/>
    <property type="match status" value="2"/>
</dbReference>
<evidence type="ECO:0000313" key="7">
    <source>
        <dbReference type="Proteomes" id="UP001152797"/>
    </source>
</evidence>
<evidence type="ECO:0000259" key="3">
    <source>
        <dbReference type="PROSITE" id="PS50042"/>
    </source>
</evidence>
<reference evidence="5" key="2">
    <citation type="submission" date="2024-04" db="EMBL/GenBank/DDBJ databases">
        <authorList>
            <person name="Chen Y."/>
            <person name="Shah S."/>
            <person name="Dougan E. K."/>
            <person name="Thang M."/>
            <person name="Chan C."/>
        </authorList>
    </citation>
    <scope>NUCLEOTIDE SEQUENCE [LARGE SCALE GENOMIC DNA]</scope>
</reference>
<dbReference type="PROSITE" id="PS50042">
    <property type="entry name" value="CNMP_BINDING_3"/>
    <property type="match status" value="2"/>
</dbReference>
<dbReference type="InterPro" id="IPR018490">
    <property type="entry name" value="cNMP-bd_dom_sf"/>
</dbReference>
<keyword evidence="7" id="KW-1185">Reference proteome</keyword>
<dbReference type="InterPro" id="IPR018488">
    <property type="entry name" value="cNMP-bd_CS"/>
</dbReference>
<sequence length="918" mass="103166">MLRHGFRVGLFCPFSRALTLVVLTPLLSQEVHGWSVLVLGGTGFRGHLTTEQLVKDGHNVTVISRGFRYWDIFQRLAPHITHWRCNRTLARDYGGGILPQSGLVNCSKLVDSNATFDAVVDFSTRSLAEMKQAISVLRDKVSLYIFMSSHAVYDVSKNKTHQEPYSLESDAVRPGREISPMDRWALKEKSVRGDTDLECEEELLKQYNAGGFPFVTLRLANVFGPKENTIRYWLLHLWVKACVGLTMPLHLDISLKELPISLTYTPDIAQAVRLAISKGLNETCCAEKVHGEAFNLACEEMPDQRVLYNYIGEPVGMPYVETVDASPNTSIVLYPDNLRGPVSIAKAQEVLRWSPTTLTKALRSVARFYERIMLENEKHKNEIEYTYRKIKAMMGQDGPRFVEWTRARFVEQRKTQLYDELDDEDEEQIQAIVDFLEGPAREIEFLKTLDKFQQRTLCKVMSLQSHEKGDTIFKVGDRGDKYYIILLGSVSVQVSPEKKVPEPTCPSGIHPQRCTCPNRPLQSPFYLQKGSGFGELALQDDAPRAATIITCENADFLTITRDHYEKYAGKLHKRFIEQRVNFLRQCPLILQALQQGIVNPADLAAMANYLNEKSLNGNQVVVRQGDEVQSVIFVRSGSLAMLKLVEVDGKESRRQRATVVEKRSSKDWVRPEVRQTMDAAKLAKAIMEMKRQERDNRVKETFSKRRNSLKEAAAFTAQVFGRKSYVNLEDAESSDSTSEDAKSQDVKSALTQSTQKSAKSKEETPRAAPAPAAPPKPALKIGSGGGKGGKALWGKVRNATNQAAVLAKTASVLESLTGVASAERAKKEKKKVLLRVGSVSAFQYFGDKEVCNSQVFPCSLMSDPIADIYIMSRHDILRRLPKNLQGVIFTQELQSEPTDGELVDMLRQNEWSTQRIDG</sequence>
<organism evidence="4">
    <name type="scientific">Cladocopium goreaui</name>
    <dbReference type="NCBI Taxonomy" id="2562237"/>
    <lineage>
        <taxon>Eukaryota</taxon>
        <taxon>Sar</taxon>
        <taxon>Alveolata</taxon>
        <taxon>Dinophyceae</taxon>
        <taxon>Suessiales</taxon>
        <taxon>Symbiodiniaceae</taxon>
        <taxon>Cladocopium</taxon>
    </lineage>
</organism>
<dbReference type="PROSITE" id="PS00889">
    <property type="entry name" value="CNMP_BINDING_2"/>
    <property type="match status" value="1"/>
</dbReference>
<evidence type="ECO:0000313" key="4">
    <source>
        <dbReference type="EMBL" id="CAI4003898.1"/>
    </source>
</evidence>
<feature type="region of interest" description="Disordered" evidence="1">
    <location>
        <begin position="731"/>
        <end position="786"/>
    </location>
</feature>
<dbReference type="PANTHER" id="PTHR23011:SF28">
    <property type="entry name" value="CYCLIC NUCLEOTIDE-BINDING DOMAIN CONTAINING PROTEIN"/>
    <property type="match status" value="1"/>
</dbReference>
<dbReference type="EMBL" id="CAMXCT020003335">
    <property type="protein sequence ID" value="CAL1157273.1"/>
    <property type="molecule type" value="Genomic_DNA"/>
</dbReference>
<dbReference type="PRINTS" id="PR00103">
    <property type="entry name" value="CAMPKINASE"/>
</dbReference>
<evidence type="ECO:0000256" key="2">
    <source>
        <dbReference type="SAM" id="SignalP"/>
    </source>
</evidence>
<dbReference type="PANTHER" id="PTHR23011">
    <property type="entry name" value="CYCLIC NUCLEOTIDE-BINDING DOMAIN CONTAINING PROTEIN"/>
    <property type="match status" value="1"/>
</dbReference>
<comment type="caution">
    <text evidence="4">The sequence shown here is derived from an EMBL/GenBank/DDBJ whole genome shotgun (WGS) entry which is preliminary data.</text>
</comment>
<evidence type="ECO:0000313" key="5">
    <source>
        <dbReference type="EMBL" id="CAL1157273.1"/>
    </source>
</evidence>
<keyword evidence="2" id="KW-0732">Signal</keyword>
<feature type="signal peptide" evidence="2">
    <location>
        <begin position="1"/>
        <end position="33"/>
    </location>
</feature>
<dbReference type="CDD" id="cd00038">
    <property type="entry name" value="CAP_ED"/>
    <property type="match status" value="1"/>
</dbReference>
<protein>
    <submittedName>
        <fullName evidence="6">cAMP-dependent protein kinase regulatory subunit (CAPK regulatory subunit) (Bypass of cyclase mutations protein 1) (Protein kinase A regulatory subunit) (PKA regulatory subunit)</fullName>
    </submittedName>
</protein>
<evidence type="ECO:0000313" key="6">
    <source>
        <dbReference type="EMBL" id="CAL4791210.1"/>
    </source>
</evidence>
<dbReference type="OrthoDB" id="16464at2759"/>
<feature type="chain" id="PRO_5043271124" evidence="2">
    <location>
        <begin position="34"/>
        <end position="918"/>
    </location>
</feature>
<name>A0A9P1D7D2_9DINO</name>
<dbReference type="EMBL" id="CAMXCT030003335">
    <property type="protein sequence ID" value="CAL4791210.1"/>
    <property type="molecule type" value="Genomic_DNA"/>
</dbReference>
<dbReference type="SMART" id="SM00100">
    <property type="entry name" value="cNMP"/>
    <property type="match status" value="1"/>
</dbReference>
<dbReference type="Proteomes" id="UP001152797">
    <property type="component" value="Unassembled WGS sequence"/>
</dbReference>
<dbReference type="AlphaFoldDB" id="A0A9P1D7D2"/>
<dbReference type="InterPro" id="IPR000595">
    <property type="entry name" value="cNMP-bd_dom"/>
</dbReference>
<dbReference type="Gene3D" id="2.60.120.10">
    <property type="entry name" value="Jelly Rolls"/>
    <property type="match status" value="2"/>
</dbReference>
<dbReference type="Gene3D" id="3.40.50.720">
    <property type="entry name" value="NAD(P)-binding Rossmann-like Domain"/>
    <property type="match status" value="1"/>
</dbReference>
<feature type="domain" description="Cyclic nucleotide-binding" evidence="3">
    <location>
        <begin position="598"/>
        <end position="643"/>
    </location>
</feature>
<dbReference type="EMBL" id="CAMXCT010003335">
    <property type="protein sequence ID" value="CAI4003898.1"/>
    <property type="molecule type" value="Genomic_DNA"/>
</dbReference>
<gene>
    <name evidence="4" type="ORF">C1SCF055_LOCUS29726</name>
</gene>
<proteinExistence type="predicted"/>